<proteinExistence type="predicted"/>
<evidence type="ECO:0000313" key="2">
    <source>
        <dbReference type="Proteomes" id="UP001459714"/>
    </source>
</evidence>
<reference evidence="1 2" key="1">
    <citation type="submission" date="2024-03" db="EMBL/GenBank/DDBJ databases">
        <title>Bacilli Hybrid Assemblies.</title>
        <authorList>
            <person name="Kovac J."/>
        </authorList>
    </citation>
    <scope>NUCLEOTIDE SEQUENCE [LARGE SCALE GENOMIC DNA]</scope>
    <source>
        <strain evidence="1 2">FSL M8-0022</strain>
    </source>
</reference>
<dbReference type="RefSeq" id="WP_342021032.1">
    <property type="nucleotide sequence ID" value="NZ_JBBYAK010000002.1"/>
</dbReference>
<evidence type="ECO:0000313" key="1">
    <source>
        <dbReference type="EMBL" id="MEL3959394.1"/>
    </source>
</evidence>
<name>A0ABU9K2R2_9BACI</name>
<evidence type="ECO:0008006" key="3">
    <source>
        <dbReference type="Google" id="ProtNLM"/>
    </source>
</evidence>
<dbReference type="EMBL" id="JBBYAK010000002">
    <property type="protein sequence ID" value="MEL3959394.1"/>
    <property type="molecule type" value="Genomic_DNA"/>
</dbReference>
<gene>
    <name evidence="1" type="ORF">NST17_19775</name>
</gene>
<accession>A0ABU9K2R2</accession>
<comment type="caution">
    <text evidence="1">The sequence shown here is derived from an EMBL/GenBank/DDBJ whole genome shotgun (WGS) entry which is preliminary data.</text>
</comment>
<keyword evidence="2" id="KW-1185">Reference proteome</keyword>
<organism evidence="1 2">
    <name type="scientific">Caldifermentibacillus hisashii</name>
    <dbReference type="NCBI Taxonomy" id="996558"/>
    <lineage>
        <taxon>Bacteria</taxon>
        <taxon>Bacillati</taxon>
        <taxon>Bacillota</taxon>
        <taxon>Bacilli</taxon>
        <taxon>Bacillales</taxon>
        <taxon>Bacillaceae</taxon>
        <taxon>Caldifermentibacillus</taxon>
    </lineage>
</organism>
<dbReference type="Proteomes" id="UP001459714">
    <property type="component" value="Unassembled WGS sequence"/>
</dbReference>
<protein>
    <recommendedName>
        <fullName evidence="3">Phage major capsid protein</fullName>
    </recommendedName>
</protein>
<sequence length="338" mass="37588">MPRLSDEKLKGLFSRVYNNKMQDNDCEDIKELIKRTFGNGDFNPDPSLLHQFNNVIVKTADEIAKPMVTDMLGLFANTQTQQRGNIVEIDIPRQNKAKFVWSATGTGVDLIRVEGKRKIPAIPAHLQTGFYYEPLDLVTDSVDYFRKLVNDLGAAKARLYLNKVYEIIAHAVTGGKIPVANVLSGDNLTIAQYNKLASTISRVAGGKTIFVADTLLIDYFLDQLQTSKPNLLTDRVREDILTELNPAEIGRTIAVNLVNPFTDETNSKVELPVNKGYMFSGGTNKKPFEIVEYGGMRQLTETDIEDERVKLKITQDASINLIYGNAIGVVTENTAVSL</sequence>